<accession>A0A8W8K9Q7</accession>
<dbReference type="Pfam" id="PF06017">
    <property type="entry name" value="Myosin_TH1"/>
    <property type="match status" value="1"/>
</dbReference>
<dbReference type="AlphaFoldDB" id="A0A8W8K9Q7"/>
<dbReference type="InterPro" id="IPR010926">
    <property type="entry name" value="Myosin_TH1"/>
</dbReference>
<dbReference type="PROSITE" id="PS51757">
    <property type="entry name" value="TH1"/>
    <property type="match status" value="1"/>
</dbReference>
<keyword evidence="3" id="KW-1185">Reference proteome</keyword>
<evidence type="ECO:0000259" key="1">
    <source>
        <dbReference type="PROSITE" id="PS51757"/>
    </source>
</evidence>
<dbReference type="EnsemblMetazoa" id="G22991.9">
    <property type="protein sequence ID" value="G22991.9:cds"/>
    <property type="gene ID" value="G22991"/>
</dbReference>
<proteinExistence type="predicted"/>
<reference evidence="2" key="1">
    <citation type="submission" date="2022-08" db="UniProtKB">
        <authorList>
            <consortium name="EnsemblMetazoa"/>
        </authorList>
    </citation>
    <scope>IDENTIFICATION</scope>
    <source>
        <strain evidence="2">05x7-T-G4-1.051#20</strain>
    </source>
</reference>
<dbReference type="PANTHER" id="PTHR34969:SF1">
    <property type="entry name" value="TH1 DOMAIN-CONTAINING PROTEIN"/>
    <property type="match status" value="1"/>
</dbReference>
<protein>
    <recommendedName>
        <fullName evidence="1">TH1 domain-containing protein</fullName>
    </recommendedName>
</protein>
<dbReference type="Proteomes" id="UP000005408">
    <property type="component" value="Unassembled WGS sequence"/>
</dbReference>
<organism evidence="2 3">
    <name type="scientific">Magallana gigas</name>
    <name type="common">Pacific oyster</name>
    <name type="synonym">Crassostrea gigas</name>
    <dbReference type="NCBI Taxonomy" id="29159"/>
    <lineage>
        <taxon>Eukaryota</taxon>
        <taxon>Metazoa</taxon>
        <taxon>Spiralia</taxon>
        <taxon>Lophotrochozoa</taxon>
        <taxon>Mollusca</taxon>
        <taxon>Bivalvia</taxon>
        <taxon>Autobranchia</taxon>
        <taxon>Pteriomorphia</taxon>
        <taxon>Ostreida</taxon>
        <taxon>Ostreoidea</taxon>
        <taxon>Ostreidae</taxon>
        <taxon>Magallana</taxon>
    </lineage>
</organism>
<evidence type="ECO:0000313" key="3">
    <source>
        <dbReference type="Proteomes" id="UP000005408"/>
    </source>
</evidence>
<dbReference type="PANTHER" id="PTHR34969">
    <property type="entry name" value="OS01G0621700 PROTEIN"/>
    <property type="match status" value="1"/>
</dbReference>
<feature type="domain" description="TH1" evidence="1">
    <location>
        <begin position="15"/>
        <end position="197"/>
    </location>
</feature>
<name>A0A8W8K9Q7_MAGGI</name>
<dbReference type="GO" id="GO:0016459">
    <property type="term" value="C:myosin complex"/>
    <property type="evidence" value="ECO:0007669"/>
    <property type="project" value="InterPro"/>
</dbReference>
<dbReference type="InterPro" id="IPR011993">
    <property type="entry name" value="PH-like_dom_sf"/>
</dbReference>
<sequence>MEEKVVAESLFKGKKENYPGSIKEMFVDSRLENTQQNMLWSTFDTKVKQADEKVQYSAPVTKFDRHGYKSRKRVMVLTDKHLYLLDEKSYLLKDKVPYQQITGVLTSSFSDGVFVITINMDENGSKGDLILHSDRVVENVTKIVIHGKKSDACRVISETSITHGISGGKKGCIEFTRGQTSAVKKAKNGNLCVVCTMPFVSNLIPQ</sequence>
<dbReference type="GO" id="GO:0003774">
    <property type="term" value="F:cytoskeletal motor activity"/>
    <property type="evidence" value="ECO:0007669"/>
    <property type="project" value="InterPro"/>
</dbReference>
<evidence type="ECO:0000313" key="2">
    <source>
        <dbReference type="EnsemblMetazoa" id="G22991.9:cds"/>
    </source>
</evidence>
<dbReference type="Gene3D" id="2.30.29.30">
    <property type="entry name" value="Pleckstrin-homology domain (PH domain)/Phosphotyrosine-binding domain (PTB)"/>
    <property type="match status" value="1"/>
</dbReference>